<protein>
    <submittedName>
        <fullName evidence="1">Uncharacterized protein</fullName>
    </submittedName>
</protein>
<organism evidence="1 2">
    <name type="scientific">Russula earlei</name>
    <dbReference type="NCBI Taxonomy" id="71964"/>
    <lineage>
        <taxon>Eukaryota</taxon>
        <taxon>Fungi</taxon>
        <taxon>Dikarya</taxon>
        <taxon>Basidiomycota</taxon>
        <taxon>Agaricomycotina</taxon>
        <taxon>Agaricomycetes</taxon>
        <taxon>Russulales</taxon>
        <taxon>Russulaceae</taxon>
        <taxon>Russula</taxon>
    </lineage>
</organism>
<gene>
    <name evidence="1" type="ORF">F5148DRAFT_1366547</name>
</gene>
<proteinExistence type="predicted"/>
<dbReference type="Proteomes" id="UP001207468">
    <property type="component" value="Unassembled WGS sequence"/>
</dbReference>
<comment type="caution">
    <text evidence="1">The sequence shown here is derived from an EMBL/GenBank/DDBJ whole genome shotgun (WGS) entry which is preliminary data.</text>
</comment>
<evidence type="ECO:0000313" key="2">
    <source>
        <dbReference type="Proteomes" id="UP001207468"/>
    </source>
</evidence>
<reference evidence="1" key="1">
    <citation type="submission" date="2021-03" db="EMBL/GenBank/DDBJ databases">
        <title>Evolutionary priming and transition to the ectomycorrhizal habit in an iconic lineage of mushroom-forming fungi: is preadaptation a requirement?</title>
        <authorList>
            <consortium name="DOE Joint Genome Institute"/>
            <person name="Looney B.P."/>
            <person name="Miyauchi S."/>
            <person name="Morin E."/>
            <person name="Drula E."/>
            <person name="Courty P.E."/>
            <person name="Chicoki N."/>
            <person name="Fauchery L."/>
            <person name="Kohler A."/>
            <person name="Kuo A."/>
            <person name="LaButti K."/>
            <person name="Pangilinan J."/>
            <person name="Lipzen A."/>
            <person name="Riley R."/>
            <person name="Andreopoulos W."/>
            <person name="He G."/>
            <person name="Johnson J."/>
            <person name="Barry K.W."/>
            <person name="Grigoriev I.V."/>
            <person name="Nagy L."/>
            <person name="Hibbett D."/>
            <person name="Henrissat B."/>
            <person name="Matheny P.B."/>
            <person name="Labbe J."/>
            <person name="Martin A.F."/>
        </authorList>
    </citation>
    <scope>NUCLEOTIDE SEQUENCE</scope>
    <source>
        <strain evidence="1">BPL698</strain>
    </source>
</reference>
<sequence>MTLGILCQFRPTARRSECLVHTLVVRTATWFVRTATCLVRWGIVAAATSVALVWLLGAGDGGSGVVPSLIAMVSDVLSGHGQDAAAIASGGGSQRARSRPQAWDSFDEHWEWQFEEQQASPFCPGLDEDATFGSKNFLRSRLVRSLHGSTARSTERPIAPVPREVAAHQESDQLPTERFNGAGGLNTVVKEDLEDWVDDFEAISLSEVPLGVEGVSQGGAGATAYDLKTSRRSRKSLHRDTELRLILDFPLPPTFIPSPTKSRTPSSALPPPEVTPIHDDGSVFYDRDPFRVKSTHDQEVVEEEASLNIPDAIAPRVDSSMSFYTAHS</sequence>
<keyword evidence="2" id="KW-1185">Reference proteome</keyword>
<accession>A0ACC0UFE2</accession>
<evidence type="ECO:0000313" key="1">
    <source>
        <dbReference type="EMBL" id="KAI9510455.1"/>
    </source>
</evidence>
<dbReference type="EMBL" id="JAGFNK010000042">
    <property type="protein sequence ID" value="KAI9510455.1"/>
    <property type="molecule type" value="Genomic_DNA"/>
</dbReference>
<name>A0ACC0UFE2_9AGAM</name>